<organism evidence="1">
    <name type="scientific">Oryza brachyantha</name>
    <name type="common">malo sina</name>
    <dbReference type="NCBI Taxonomy" id="4533"/>
    <lineage>
        <taxon>Eukaryota</taxon>
        <taxon>Viridiplantae</taxon>
        <taxon>Streptophyta</taxon>
        <taxon>Embryophyta</taxon>
        <taxon>Tracheophyta</taxon>
        <taxon>Spermatophyta</taxon>
        <taxon>Magnoliopsida</taxon>
        <taxon>Liliopsida</taxon>
        <taxon>Poales</taxon>
        <taxon>Poaceae</taxon>
        <taxon>BOP clade</taxon>
        <taxon>Oryzoideae</taxon>
        <taxon>Oryzeae</taxon>
        <taxon>Oryzinae</taxon>
        <taxon>Oryza</taxon>
    </lineage>
</organism>
<accession>J3MRE2</accession>
<dbReference type="Proteomes" id="UP000006038">
    <property type="component" value="Chromosome 8"/>
</dbReference>
<protein>
    <submittedName>
        <fullName evidence="1">Uncharacterized protein</fullName>
    </submittedName>
</protein>
<reference evidence="1" key="2">
    <citation type="submission" date="2013-04" db="UniProtKB">
        <authorList>
            <consortium name="EnsemblPlants"/>
        </authorList>
    </citation>
    <scope>IDENTIFICATION</scope>
</reference>
<proteinExistence type="predicted"/>
<keyword evidence="2" id="KW-1185">Reference proteome</keyword>
<dbReference type="HOGENOM" id="CLU_2853349_0_0_1"/>
<evidence type="ECO:0000313" key="1">
    <source>
        <dbReference type="EnsemblPlants" id="OB08G16710.1"/>
    </source>
</evidence>
<name>J3MRE2_ORYBR</name>
<sequence>MKLKFPTLSGCVCIYMQVCDCCCRTRKARTCTLCPCWACTYFGPSNIFLQTNVSCILHYQCQPFL</sequence>
<evidence type="ECO:0000313" key="2">
    <source>
        <dbReference type="Proteomes" id="UP000006038"/>
    </source>
</evidence>
<dbReference type="EnsemblPlants" id="OB08G16710.1">
    <property type="protein sequence ID" value="OB08G16710.1"/>
    <property type="gene ID" value="OB08G16710"/>
</dbReference>
<reference evidence="1" key="1">
    <citation type="journal article" date="2013" name="Nat. Commun.">
        <title>Whole-genome sequencing of Oryza brachyantha reveals mechanisms underlying Oryza genome evolution.</title>
        <authorList>
            <person name="Chen J."/>
            <person name="Huang Q."/>
            <person name="Gao D."/>
            <person name="Wang J."/>
            <person name="Lang Y."/>
            <person name="Liu T."/>
            <person name="Li B."/>
            <person name="Bai Z."/>
            <person name="Luis Goicoechea J."/>
            <person name="Liang C."/>
            <person name="Chen C."/>
            <person name="Zhang W."/>
            <person name="Sun S."/>
            <person name="Liao Y."/>
            <person name="Zhang X."/>
            <person name="Yang L."/>
            <person name="Song C."/>
            <person name="Wang M."/>
            <person name="Shi J."/>
            <person name="Liu G."/>
            <person name="Liu J."/>
            <person name="Zhou H."/>
            <person name="Zhou W."/>
            <person name="Yu Q."/>
            <person name="An N."/>
            <person name="Chen Y."/>
            <person name="Cai Q."/>
            <person name="Wang B."/>
            <person name="Liu B."/>
            <person name="Min J."/>
            <person name="Huang Y."/>
            <person name="Wu H."/>
            <person name="Li Z."/>
            <person name="Zhang Y."/>
            <person name="Yin Y."/>
            <person name="Song W."/>
            <person name="Jiang J."/>
            <person name="Jackson S.A."/>
            <person name="Wing R.A."/>
            <person name="Wang J."/>
            <person name="Chen M."/>
        </authorList>
    </citation>
    <scope>NUCLEOTIDE SEQUENCE [LARGE SCALE GENOMIC DNA]</scope>
    <source>
        <strain evidence="1">cv. IRGC 101232</strain>
    </source>
</reference>
<dbReference type="Gramene" id="OB08G16710.1">
    <property type="protein sequence ID" value="OB08G16710.1"/>
    <property type="gene ID" value="OB08G16710"/>
</dbReference>
<dbReference type="AlphaFoldDB" id="J3MRE2"/>